<reference evidence="3" key="1">
    <citation type="journal article" date="2019" name="Int. J. Syst. Evol. Microbiol.">
        <title>The Global Catalogue of Microorganisms (GCM) 10K type strain sequencing project: providing services to taxonomists for standard genome sequencing and annotation.</title>
        <authorList>
            <consortium name="The Broad Institute Genomics Platform"/>
            <consortium name="The Broad Institute Genome Sequencing Center for Infectious Disease"/>
            <person name="Wu L."/>
            <person name="Ma J."/>
        </authorList>
    </citation>
    <scope>NUCLEOTIDE SEQUENCE [LARGE SCALE GENOMIC DNA]</scope>
    <source>
        <strain evidence="3">CGMCC 4.7367</strain>
    </source>
</reference>
<proteinExistence type="predicted"/>
<sequence>MTNNAVEVAALIARLTELLTSSPLDAAPAAQPEPAQKTHERVLLTPEEAAARIGVGRTTMYRLIRTKEVESVQIGRLRRIAASEVDEYAARLVAGQSNQAAA</sequence>
<protein>
    <submittedName>
        <fullName evidence="2">Excisionase</fullName>
    </submittedName>
</protein>
<dbReference type="Proteomes" id="UP000605568">
    <property type="component" value="Unassembled WGS sequence"/>
</dbReference>
<accession>A0ABQ3MLA5</accession>
<evidence type="ECO:0000313" key="3">
    <source>
        <dbReference type="Proteomes" id="UP000605568"/>
    </source>
</evidence>
<dbReference type="Pfam" id="PF12728">
    <property type="entry name" value="HTH_17"/>
    <property type="match status" value="1"/>
</dbReference>
<evidence type="ECO:0000259" key="1">
    <source>
        <dbReference type="Pfam" id="PF12728"/>
    </source>
</evidence>
<dbReference type="EMBL" id="BNAR01000009">
    <property type="protein sequence ID" value="GHH49287.1"/>
    <property type="molecule type" value="Genomic_DNA"/>
</dbReference>
<dbReference type="RefSeq" id="WP_191302343.1">
    <property type="nucleotide sequence ID" value="NZ_BNAR01000009.1"/>
</dbReference>
<gene>
    <name evidence="2" type="ORF">GCM10017774_56440</name>
</gene>
<comment type="caution">
    <text evidence="2">The sequence shown here is derived from an EMBL/GenBank/DDBJ whole genome shotgun (WGS) entry which is preliminary data.</text>
</comment>
<name>A0ABQ3MLA5_9PSEU</name>
<dbReference type="InterPro" id="IPR010093">
    <property type="entry name" value="SinI_DNA-bd"/>
</dbReference>
<organism evidence="2 3">
    <name type="scientific">Lentzea cavernae</name>
    <dbReference type="NCBI Taxonomy" id="2020703"/>
    <lineage>
        <taxon>Bacteria</taxon>
        <taxon>Bacillati</taxon>
        <taxon>Actinomycetota</taxon>
        <taxon>Actinomycetes</taxon>
        <taxon>Pseudonocardiales</taxon>
        <taxon>Pseudonocardiaceae</taxon>
        <taxon>Lentzea</taxon>
    </lineage>
</organism>
<feature type="domain" description="Helix-turn-helix" evidence="1">
    <location>
        <begin position="43"/>
        <end position="91"/>
    </location>
</feature>
<dbReference type="InterPro" id="IPR041657">
    <property type="entry name" value="HTH_17"/>
</dbReference>
<dbReference type="NCBIfam" id="TIGR01764">
    <property type="entry name" value="excise"/>
    <property type="match status" value="1"/>
</dbReference>
<evidence type="ECO:0000313" key="2">
    <source>
        <dbReference type="EMBL" id="GHH49287.1"/>
    </source>
</evidence>
<keyword evidence="3" id="KW-1185">Reference proteome</keyword>